<dbReference type="EMBL" id="PVUE01000006">
    <property type="protein sequence ID" value="PRZ42198.1"/>
    <property type="molecule type" value="Genomic_DNA"/>
</dbReference>
<dbReference type="InterPro" id="IPR036259">
    <property type="entry name" value="MFS_trans_sf"/>
</dbReference>
<dbReference type="OrthoDB" id="3285241at2"/>
<keyword evidence="3" id="KW-1003">Cell membrane</keyword>
<protein>
    <submittedName>
        <fullName evidence="9">Putative MFS family arabinose efflux permease</fullName>
    </submittedName>
</protein>
<keyword evidence="4 7" id="KW-0812">Transmembrane</keyword>
<keyword evidence="5 7" id="KW-1133">Transmembrane helix</keyword>
<feature type="transmembrane region" description="Helical" evidence="7">
    <location>
        <begin position="120"/>
        <end position="141"/>
    </location>
</feature>
<feature type="transmembrane region" description="Helical" evidence="7">
    <location>
        <begin position="229"/>
        <end position="247"/>
    </location>
</feature>
<dbReference type="PANTHER" id="PTHR23517:SF3">
    <property type="entry name" value="INTEGRAL MEMBRANE TRANSPORT PROTEIN"/>
    <property type="match status" value="1"/>
</dbReference>
<reference evidence="9 10" key="1">
    <citation type="submission" date="2018-03" db="EMBL/GenBank/DDBJ databases">
        <title>Genomic Encyclopedia of Archaeal and Bacterial Type Strains, Phase II (KMG-II): from individual species to whole genera.</title>
        <authorList>
            <person name="Goeker M."/>
        </authorList>
    </citation>
    <scope>NUCLEOTIDE SEQUENCE [LARGE SCALE GENOMIC DNA]</scope>
    <source>
        <strain evidence="9 10">DSM 100065</strain>
    </source>
</reference>
<gene>
    <name evidence="9" type="ORF">CLV47_10669</name>
</gene>
<dbReference type="Proteomes" id="UP000237752">
    <property type="component" value="Unassembled WGS sequence"/>
</dbReference>
<dbReference type="GO" id="GO:0005886">
    <property type="term" value="C:plasma membrane"/>
    <property type="evidence" value="ECO:0007669"/>
    <property type="project" value="UniProtKB-SubCell"/>
</dbReference>
<dbReference type="RefSeq" id="WP_106348704.1">
    <property type="nucleotide sequence ID" value="NZ_PVUE01000006.1"/>
</dbReference>
<evidence type="ECO:0000256" key="6">
    <source>
        <dbReference type="ARBA" id="ARBA00023136"/>
    </source>
</evidence>
<dbReference type="PANTHER" id="PTHR23517">
    <property type="entry name" value="RESISTANCE PROTEIN MDTM, PUTATIVE-RELATED-RELATED"/>
    <property type="match status" value="1"/>
</dbReference>
<evidence type="ECO:0000256" key="3">
    <source>
        <dbReference type="ARBA" id="ARBA00022475"/>
    </source>
</evidence>
<keyword evidence="6 7" id="KW-0472">Membrane</keyword>
<evidence type="ECO:0000256" key="2">
    <source>
        <dbReference type="ARBA" id="ARBA00022448"/>
    </source>
</evidence>
<evidence type="ECO:0000259" key="8">
    <source>
        <dbReference type="PROSITE" id="PS50850"/>
    </source>
</evidence>
<accession>A0A2T1A1I9</accession>
<evidence type="ECO:0000256" key="7">
    <source>
        <dbReference type="SAM" id="Phobius"/>
    </source>
</evidence>
<evidence type="ECO:0000256" key="4">
    <source>
        <dbReference type="ARBA" id="ARBA00022692"/>
    </source>
</evidence>
<dbReference type="InterPro" id="IPR050171">
    <property type="entry name" value="MFS_Transporters"/>
</dbReference>
<evidence type="ECO:0000313" key="10">
    <source>
        <dbReference type="Proteomes" id="UP000237752"/>
    </source>
</evidence>
<feature type="transmembrane region" description="Helical" evidence="7">
    <location>
        <begin position="58"/>
        <end position="75"/>
    </location>
</feature>
<evidence type="ECO:0000256" key="1">
    <source>
        <dbReference type="ARBA" id="ARBA00004651"/>
    </source>
</evidence>
<dbReference type="InterPro" id="IPR020846">
    <property type="entry name" value="MFS_dom"/>
</dbReference>
<comment type="subcellular location">
    <subcellularLocation>
        <location evidence="1">Cell membrane</location>
        <topology evidence="1">Multi-pass membrane protein</topology>
    </subcellularLocation>
</comment>
<comment type="caution">
    <text evidence="9">The sequence shown here is derived from an EMBL/GenBank/DDBJ whole genome shotgun (WGS) entry which is preliminary data.</text>
</comment>
<name>A0A2T1A1I9_9ACTN</name>
<feature type="transmembrane region" description="Helical" evidence="7">
    <location>
        <begin position="25"/>
        <end position="46"/>
    </location>
</feature>
<dbReference type="Pfam" id="PF07690">
    <property type="entry name" value="MFS_1"/>
    <property type="match status" value="1"/>
</dbReference>
<keyword evidence="10" id="KW-1185">Reference proteome</keyword>
<feature type="transmembrane region" description="Helical" evidence="7">
    <location>
        <begin position="259"/>
        <end position="280"/>
    </location>
</feature>
<dbReference type="AlphaFoldDB" id="A0A2T1A1I9"/>
<feature type="domain" description="Major facilitator superfamily (MFS) profile" evidence="8">
    <location>
        <begin position="1"/>
        <end position="367"/>
    </location>
</feature>
<dbReference type="Gene3D" id="1.20.1250.20">
    <property type="entry name" value="MFS general substrate transporter like domains"/>
    <property type="match status" value="2"/>
</dbReference>
<dbReference type="SUPFAM" id="SSF103473">
    <property type="entry name" value="MFS general substrate transporter"/>
    <property type="match status" value="1"/>
</dbReference>
<dbReference type="GO" id="GO:0022857">
    <property type="term" value="F:transmembrane transporter activity"/>
    <property type="evidence" value="ECO:0007669"/>
    <property type="project" value="InterPro"/>
</dbReference>
<evidence type="ECO:0000256" key="5">
    <source>
        <dbReference type="ARBA" id="ARBA00022989"/>
    </source>
</evidence>
<sequence>MIAEIGVGALIPVIATSATDLGANLAIAGLMAAMLPIGQILADVPAGALAGRIGDRRAMVVATGVALVGMLSAALAPSLWLLGIGVVTVGAANATFGLARQSYLAEVTPARLRARALSTLGGVARIGQFLGPFIGALVIHGGAGSHAIWVGVATSIIAGTIVLAVPDLAGAEQLRAREAASRRSMATVVREHIPVLTTLGFAVLLVGAVRGARQTVLPLWTEHLGLSPATTSLVYGLCGAVDMLLFYPAGKVMDHAGRLWVAIPSMAIMGLSMLLLPLTYSVTTVSLVAALLGVGNGMGSGILMTLGADVAPPGERSQFLGVWRLEIDIGNAGGPLILSAGASLGSLAGGIISIGVLSVGTCLALGRWVGRWSVHANRKTRVAAGVFEDRAGPVDIQRDPQGD</sequence>
<feature type="transmembrane region" description="Helical" evidence="7">
    <location>
        <begin position="147"/>
        <end position="171"/>
    </location>
</feature>
<dbReference type="InterPro" id="IPR011701">
    <property type="entry name" value="MFS"/>
</dbReference>
<organism evidence="9 10">
    <name type="scientific">Antricoccus suffuscus</name>
    <dbReference type="NCBI Taxonomy" id="1629062"/>
    <lineage>
        <taxon>Bacteria</taxon>
        <taxon>Bacillati</taxon>
        <taxon>Actinomycetota</taxon>
        <taxon>Actinomycetes</taxon>
        <taxon>Geodermatophilales</taxon>
        <taxon>Antricoccaceae</taxon>
        <taxon>Antricoccus</taxon>
    </lineage>
</organism>
<keyword evidence="2" id="KW-0813">Transport</keyword>
<dbReference type="PROSITE" id="PS50850">
    <property type="entry name" value="MFS"/>
    <property type="match status" value="1"/>
</dbReference>
<feature type="transmembrane region" description="Helical" evidence="7">
    <location>
        <begin position="192"/>
        <end position="209"/>
    </location>
</feature>
<evidence type="ECO:0000313" key="9">
    <source>
        <dbReference type="EMBL" id="PRZ42198.1"/>
    </source>
</evidence>
<dbReference type="CDD" id="cd17325">
    <property type="entry name" value="MFS_MdtG_SLC18_like"/>
    <property type="match status" value="1"/>
</dbReference>
<proteinExistence type="predicted"/>
<feature type="transmembrane region" description="Helical" evidence="7">
    <location>
        <begin position="347"/>
        <end position="369"/>
    </location>
</feature>